<dbReference type="InterPro" id="IPR000485">
    <property type="entry name" value="AsnC-type_HTH_dom"/>
</dbReference>
<dbReference type="RefSeq" id="WP_020023988.1">
    <property type="nucleotide sequence ID" value="NZ_CP006911.1"/>
</dbReference>
<evidence type="ECO:0000313" key="6">
    <source>
        <dbReference type="Proteomes" id="UP000068905"/>
    </source>
</evidence>
<dbReference type="STRING" id="1125411.W908_01925"/>
<dbReference type="CDD" id="cd00090">
    <property type="entry name" value="HTH_ARSR"/>
    <property type="match status" value="1"/>
</dbReference>
<dbReference type="GO" id="GO:0005829">
    <property type="term" value="C:cytosol"/>
    <property type="evidence" value="ECO:0007669"/>
    <property type="project" value="TreeGrafter"/>
</dbReference>
<sequence length="182" mass="20457">MSNSSSRLINLNQVNDKASDLSSQLPTRDTLKDKLNQQIIDLLELDGRLPFKEIANSLNISEGTVRNRVNRMKDAGVLQIKALVDRSAINYSTDSMLGIKVASSSSPSLVAKRLENCNEIVFIMWVTGRYDLLVEIASESDDTLSKFLEEHCFNNDDIKDVEVMKGLSTFKNQFLLKSQEKL</sequence>
<dbReference type="SUPFAM" id="SSF46785">
    <property type="entry name" value="Winged helix' DNA-binding domain"/>
    <property type="match status" value="1"/>
</dbReference>
<dbReference type="InterPro" id="IPR019888">
    <property type="entry name" value="Tscrpt_reg_AsnC-like"/>
</dbReference>
<dbReference type="PANTHER" id="PTHR30154:SF34">
    <property type="entry name" value="TRANSCRIPTIONAL REGULATOR AZLB"/>
    <property type="match status" value="1"/>
</dbReference>
<dbReference type="GO" id="GO:0006355">
    <property type="term" value="P:regulation of DNA-templated transcription"/>
    <property type="evidence" value="ECO:0007669"/>
    <property type="project" value="UniProtKB-ARBA"/>
</dbReference>
<keyword evidence="1" id="KW-0805">Transcription regulation</keyword>
<dbReference type="SUPFAM" id="SSF54909">
    <property type="entry name" value="Dimeric alpha+beta barrel"/>
    <property type="match status" value="1"/>
</dbReference>
<organism evidence="5 6">
    <name type="scientific">Candidatus Pseudothioglobus singularis PS1</name>
    <dbReference type="NCBI Taxonomy" id="1125411"/>
    <lineage>
        <taxon>Bacteria</taxon>
        <taxon>Pseudomonadati</taxon>
        <taxon>Pseudomonadota</taxon>
        <taxon>Gammaproteobacteria</taxon>
        <taxon>Candidatus Pseudothioglobaceae</taxon>
        <taxon>Candidatus Pseudothioglobus</taxon>
    </lineage>
</organism>
<accession>A0A0M5KRK3</accession>
<dbReference type="KEGG" id="tsn:W908_01925"/>
<dbReference type="AlphaFoldDB" id="A0A0M5KRK3"/>
<evidence type="ECO:0000256" key="3">
    <source>
        <dbReference type="ARBA" id="ARBA00023163"/>
    </source>
</evidence>
<dbReference type="InterPro" id="IPR011991">
    <property type="entry name" value="ArsR-like_HTH"/>
</dbReference>
<dbReference type="InterPro" id="IPR036390">
    <property type="entry name" value="WH_DNA-bd_sf"/>
</dbReference>
<dbReference type="Gene3D" id="1.10.10.10">
    <property type="entry name" value="Winged helix-like DNA-binding domain superfamily/Winged helix DNA-binding domain"/>
    <property type="match status" value="1"/>
</dbReference>
<dbReference type="Proteomes" id="UP000068905">
    <property type="component" value="Chromosome"/>
</dbReference>
<dbReference type="InterPro" id="IPR019887">
    <property type="entry name" value="Tscrpt_reg_AsnC/Lrp_C"/>
</dbReference>
<feature type="domain" description="HTH asnC-type" evidence="4">
    <location>
        <begin position="33"/>
        <end position="92"/>
    </location>
</feature>
<dbReference type="PROSITE" id="PS00519">
    <property type="entry name" value="HTH_ASNC_1"/>
    <property type="match status" value="1"/>
</dbReference>
<keyword evidence="6" id="KW-1185">Reference proteome</keyword>
<dbReference type="Gene3D" id="3.30.70.920">
    <property type="match status" value="1"/>
</dbReference>
<dbReference type="InterPro" id="IPR011008">
    <property type="entry name" value="Dimeric_a/b-barrel"/>
</dbReference>
<evidence type="ECO:0000313" key="5">
    <source>
        <dbReference type="EMBL" id="ALE01473.1"/>
    </source>
</evidence>
<dbReference type="InterPro" id="IPR019885">
    <property type="entry name" value="Tscrpt_reg_HTH_AsnC-type_CS"/>
</dbReference>
<dbReference type="InterPro" id="IPR036388">
    <property type="entry name" value="WH-like_DNA-bd_sf"/>
</dbReference>
<dbReference type="PROSITE" id="PS50956">
    <property type="entry name" value="HTH_ASNC_2"/>
    <property type="match status" value="1"/>
</dbReference>
<proteinExistence type="predicted"/>
<dbReference type="PRINTS" id="PR00033">
    <property type="entry name" value="HTHASNC"/>
</dbReference>
<dbReference type="Pfam" id="PF01037">
    <property type="entry name" value="AsnC_trans_reg"/>
    <property type="match status" value="1"/>
</dbReference>
<dbReference type="GO" id="GO:0043565">
    <property type="term" value="F:sequence-specific DNA binding"/>
    <property type="evidence" value="ECO:0007669"/>
    <property type="project" value="InterPro"/>
</dbReference>
<name>A0A0M5KRK3_9GAMM</name>
<dbReference type="SMART" id="SM00344">
    <property type="entry name" value="HTH_ASNC"/>
    <property type="match status" value="1"/>
</dbReference>
<gene>
    <name evidence="5" type="ORF">W908_01925</name>
</gene>
<evidence type="ECO:0000256" key="2">
    <source>
        <dbReference type="ARBA" id="ARBA00023125"/>
    </source>
</evidence>
<evidence type="ECO:0000259" key="4">
    <source>
        <dbReference type="PROSITE" id="PS50956"/>
    </source>
</evidence>
<dbReference type="GO" id="GO:0043200">
    <property type="term" value="P:response to amino acid"/>
    <property type="evidence" value="ECO:0007669"/>
    <property type="project" value="TreeGrafter"/>
</dbReference>
<dbReference type="OrthoDB" id="529868at2"/>
<dbReference type="EMBL" id="CP006911">
    <property type="protein sequence ID" value="ALE01473.1"/>
    <property type="molecule type" value="Genomic_DNA"/>
</dbReference>
<dbReference type="Pfam" id="PF13404">
    <property type="entry name" value="HTH_AsnC-type"/>
    <property type="match status" value="1"/>
</dbReference>
<protein>
    <submittedName>
        <fullName evidence="5">Transcriptional regulator</fullName>
    </submittedName>
</protein>
<keyword evidence="2" id="KW-0238">DNA-binding</keyword>
<evidence type="ECO:0000256" key="1">
    <source>
        <dbReference type="ARBA" id="ARBA00023015"/>
    </source>
</evidence>
<dbReference type="PANTHER" id="PTHR30154">
    <property type="entry name" value="LEUCINE-RESPONSIVE REGULATORY PROTEIN"/>
    <property type="match status" value="1"/>
</dbReference>
<reference evidence="5 6" key="1">
    <citation type="journal article" date="2015" name="Genome Announc.">
        <title>Genome Sequence of 'Candidatus Thioglobus singularis' Strain PS1, a Mixotroph from the SUP05 Clade of Marine Gammaproteobacteria.</title>
        <authorList>
            <person name="Marshall K.T."/>
            <person name="Morris R.M."/>
        </authorList>
    </citation>
    <scope>NUCLEOTIDE SEQUENCE [LARGE SCALE GENOMIC DNA]</scope>
    <source>
        <strain evidence="5 6">PS1</strain>
    </source>
</reference>
<keyword evidence="3" id="KW-0804">Transcription</keyword>